<comment type="subcellular location">
    <subcellularLocation>
        <location evidence="1">Nucleus</location>
    </subcellularLocation>
</comment>
<dbReference type="InterPro" id="IPR039781">
    <property type="entry name" value="Rad21/Rec8-like"/>
</dbReference>
<dbReference type="Proteomes" id="UP001642360">
    <property type="component" value="Unassembled WGS sequence"/>
</dbReference>
<evidence type="ECO:0000313" key="4">
    <source>
        <dbReference type="EMBL" id="CAK9162291.1"/>
    </source>
</evidence>
<dbReference type="GO" id="GO:0005634">
    <property type="term" value="C:nucleus"/>
    <property type="evidence" value="ECO:0007669"/>
    <property type="project" value="UniProtKB-SubCell"/>
</dbReference>
<reference evidence="4 5" key="1">
    <citation type="submission" date="2024-02" db="EMBL/GenBank/DDBJ databases">
        <authorList>
            <person name="Vignale AGUSTIN F."/>
            <person name="Sosa J E."/>
            <person name="Modenutti C."/>
        </authorList>
    </citation>
    <scope>NUCLEOTIDE SEQUENCE [LARGE SCALE GENOMIC DNA]</scope>
</reference>
<evidence type="ECO:0000313" key="5">
    <source>
        <dbReference type="Proteomes" id="UP001642360"/>
    </source>
</evidence>
<dbReference type="Pfam" id="PF04825">
    <property type="entry name" value="Rad21_Rec8_N"/>
    <property type="match status" value="1"/>
</dbReference>
<keyword evidence="5" id="KW-1185">Reference proteome</keyword>
<accession>A0ABC8SYP4</accession>
<dbReference type="AlphaFoldDB" id="A0ABC8SYP4"/>
<name>A0ABC8SYP4_9AQUA</name>
<evidence type="ECO:0000256" key="2">
    <source>
        <dbReference type="ARBA" id="ARBA00023242"/>
    </source>
</evidence>
<proteinExistence type="predicted"/>
<sequence>MENSILFPDVPIALRLSSHLLLGVVRIYSRKVNYLFDDCSEALLKVKQAFRSTAVDLPAEESTAPYHSITLPETFDLDDFELPDNDIFHCNFVDHHVSSREQITLQDTMEGVVYSRSQFGLDERFGDGDTSGLELDEELLLDKGAAAGHAGFMLSSGVDPLASVQPITPLNQDEAPEGMTANTENVLTTGDVNQIEGVFGDTDFAEFAQAPSTPGLVQEPNLSSVQETSACDDPLESEDHNLTEFVAKESLENTLCKSDIQHGNQNVVDWSSNGDVNPDTVTSIPAEQNRYHLGDMEINQIKSQWQSSALADQGRTISLVSELSDSIIAASGGPYREQDLRSDIVNTNKPVSHSIDASHEDHVEPQGVGLSEITPDMSGLRRTCQQVSEGFAENTQTSLKTEVSNRIGITGNMEESCFISDASELIAESNRPDLQNPEIQPCQEPKDSRFLNIAVHAEMACTETPVIRPCNLHQPDTLNPGSVSFLDPDSPSEVARLRLLETSGSEEAPHTSEISTVLQGDGYHGAGGLGLVLEENNATEPVSCESIQAPCSKSNDQADNLISGYCHLENSSTGSGLPALEKLLSIPEGLADPPSNLLVAATPDKGDSAGADGDGAGSNIMSGKKRSFTESTLTVQSLDSVESLDVVWTKRTAEPIPDDDDLLSSILGMFMCFSLLALWNGARRSSVLKLKPTPLAGPEIMSMKRPRSAPRITASKRKVLTDDTMVLHGEYVPFTALAIIHVPSPIVLSFFSLVCKRITVKQ</sequence>
<dbReference type="EMBL" id="CAUOFW020003835">
    <property type="protein sequence ID" value="CAK9162291.1"/>
    <property type="molecule type" value="Genomic_DNA"/>
</dbReference>
<gene>
    <name evidence="4" type="ORF">ILEXP_LOCUS31154</name>
</gene>
<keyword evidence="2" id="KW-0539">Nucleus</keyword>
<dbReference type="InterPro" id="IPR006910">
    <property type="entry name" value="Rad21_Rec8_N"/>
</dbReference>
<comment type="caution">
    <text evidence="4">The sequence shown here is derived from an EMBL/GenBank/DDBJ whole genome shotgun (WGS) entry which is preliminary data.</text>
</comment>
<evidence type="ECO:0000259" key="3">
    <source>
        <dbReference type="Pfam" id="PF04825"/>
    </source>
</evidence>
<dbReference type="PANTHER" id="PTHR12585">
    <property type="entry name" value="SCC1 / RAD21 FAMILY MEMBER"/>
    <property type="match status" value="1"/>
</dbReference>
<protein>
    <recommendedName>
        <fullName evidence="3">Rad21/Rec8-like protein N-terminal domain-containing protein</fullName>
    </recommendedName>
</protein>
<evidence type="ECO:0000256" key="1">
    <source>
        <dbReference type="ARBA" id="ARBA00004123"/>
    </source>
</evidence>
<feature type="domain" description="Rad21/Rec8-like protein N-terminal" evidence="3">
    <location>
        <begin position="3"/>
        <end position="63"/>
    </location>
</feature>
<dbReference type="PANTHER" id="PTHR12585:SF69">
    <property type="entry name" value="FI11703P"/>
    <property type="match status" value="1"/>
</dbReference>
<organism evidence="4 5">
    <name type="scientific">Ilex paraguariensis</name>
    <name type="common">yerba mate</name>
    <dbReference type="NCBI Taxonomy" id="185542"/>
    <lineage>
        <taxon>Eukaryota</taxon>
        <taxon>Viridiplantae</taxon>
        <taxon>Streptophyta</taxon>
        <taxon>Embryophyta</taxon>
        <taxon>Tracheophyta</taxon>
        <taxon>Spermatophyta</taxon>
        <taxon>Magnoliopsida</taxon>
        <taxon>eudicotyledons</taxon>
        <taxon>Gunneridae</taxon>
        <taxon>Pentapetalae</taxon>
        <taxon>asterids</taxon>
        <taxon>campanulids</taxon>
        <taxon>Aquifoliales</taxon>
        <taxon>Aquifoliaceae</taxon>
        <taxon>Ilex</taxon>
    </lineage>
</organism>